<accession>A0ABP7CVM3</accession>
<evidence type="ECO:0000313" key="1">
    <source>
        <dbReference type="EMBL" id="GAA3697026.1"/>
    </source>
</evidence>
<dbReference type="Proteomes" id="UP001501468">
    <property type="component" value="Unassembled WGS sequence"/>
</dbReference>
<organism evidence="1 2">
    <name type="scientific">Terrabacter ginsenosidimutans</name>
    <dbReference type="NCBI Taxonomy" id="490575"/>
    <lineage>
        <taxon>Bacteria</taxon>
        <taxon>Bacillati</taxon>
        <taxon>Actinomycetota</taxon>
        <taxon>Actinomycetes</taxon>
        <taxon>Micrococcales</taxon>
        <taxon>Intrasporangiaceae</taxon>
        <taxon>Terrabacter</taxon>
    </lineage>
</organism>
<dbReference type="EMBL" id="BAABDC010000001">
    <property type="protein sequence ID" value="GAA3697026.1"/>
    <property type="molecule type" value="Genomic_DNA"/>
</dbReference>
<evidence type="ECO:0000313" key="2">
    <source>
        <dbReference type="Proteomes" id="UP001501468"/>
    </source>
</evidence>
<reference evidence="2" key="1">
    <citation type="journal article" date="2019" name="Int. J. Syst. Evol. Microbiol.">
        <title>The Global Catalogue of Microorganisms (GCM) 10K type strain sequencing project: providing services to taxonomists for standard genome sequencing and annotation.</title>
        <authorList>
            <consortium name="The Broad Institute Genomics Platform"/>
            <consortium name="The Broad Institute Genome Sequencing Center for Infectious Disease"/>
            <person name="Wu L."/>
            <person name="Ma J."/>
        </authorList>
    </citation>
    <scope>NUCLEOTIDE SEQUENCE [LARGE SCALE GENOMIC DNA]</scope>
    <source>
        <strain evidence="2">JCM 17125</strain>
    </source>
</reference>
<gene>
    <name evidence="1" type="ORF">GCM10022399_11870</name>
</gene>
<sequence length="69" mass="7676">MAHTKARPKMLNTFLCPVGKVDWRIDAGPPFETTARSQRGTETAHERFTPSCHACSAKLNSRCGVMRSQ</sequence>
<proteinExistence type="predicted"/>
<protein>
    <submittedName>
        <fullName evidence="1">Uncharacterized protein</fullName>
    </submittedName>
</protein>
<name>A0ABP7CVM3_9MICO</name>
<keyword evidence="2" id="KW-1185">Reference proteome</keyword>
<comment type="caution">
    <text evidence="1">The sequence shown here is derived from an EMBL/GenBank/DDBJ whole genome shotgun (WGS) entry which is preliminary data.</text>
</comment>